<evidence type="ECO:0000259" key="4">
    <source>
        <dbReference type="PROSITE" id="PS01124"/>
    </source>
</evidence>
<dbReference type="PANTHER" id="PTHR46796:SF13">
    <property type="entry name" value="HTH-TYPE TRANSCRIPTIONAL ACTIVATOR RHAS"/>
    <property type="match status" value="1"/>
</dbReference>
<dbReference type="PROSITE" id="PS01124">
    <property type="entry name" value="HTH_ARAC_FAMILY_2"/>
    <property type="match status" value="1"/>
</dbReference>
<dbReference type="PANTHER" id="PTHR46796">
    <property type="entry name" value="HTH-TYPE TRANSCRIPTIONAL ACTIVATOR RHAS-RELATED"/>
    <property type="match status" value="1"/>
</dbReference>
<keyword evidence="2" id="KW-0238">DNA-binding</keyword>
<dbReference type="Proteomes" id="UP001597493">
    <property type="component" value="Unassembled WGS sequence"/>
</dbReference>
<dbReference type="SUPFAM" id="SSF46689">
    <property type="entry name" value="Homeodomain-like"/>
    <property type="match status" value="1"/>
</dbReference>
<dbReference type="Gene3D" id="1.10.10.60">
    <property type="entry name" value="Homeodomain-like"/>
    <property type="match status" value="1"/>
</dbReference>
<dbReference type="InterPro" id="IPR046532">
    <property type="entry name" value="DUF6597"/>
</dbReference>
<dbReference type="EMBL" id="JBHUMY010000038">
    <property type="protein sequence ID" value="MFD2663124.1"/>
    <property type="molecule type" value="Genomic_DNA"/>
</dbReference>
<feature type="domain" description="HTH araC/xylS-type" evidence="4">
    <location>
        <begin position="156"/>
        <end position="257"/>
    </location>
</feature>
<sequence>MNYEERRPADFLSSSVKCFWQLRRTYRAGEVGEVLWPDGCQELIFHYGAAYSVSGRTLPRAFFIGSLSRYHHLYADGELRSFGVRLLPWGLAALSDKPVGGFNDSFVPLEEALASNASGLLPDLERRLADTTDMSIAQKLIEAFLSNLLRPSGIDPAMLAVLGKLYGEPASYDVSRAVADSGYSQRQFERLCARLTGLSPKRLHKIARFNRTRLRLMFQPDLDLHDCMLEMGYYDYAHFSKDFKLCLGITPVEYIKWVRRKDGKSRGPQDVVFLQDEL</sequence>
<keyword evidence="6" id="KW-1185">Reference proteome</keyword>
<evidence type="ECO:0000256" key="3">
    <source>
        <dbReference type="ARBA" id="ARBA00023163"/>
    </source>
</evidence>
<dbReference type="RefSeq" id="WP_379278742.1">
    <property type="nucleotide sequence ID" value="NZ_JBHUGT010000007.1"/>
</dbReference>
<dbReference type="SMART" id="SM00342">
    <property type="entry name" value="HTH_ARAC"/>
    <property type="match status" value="1"/>
</dbReference>
<comment type="caution">
    <text evidence="5">The sequence shown here is derived from an EMBL/GenBank/DDBJ whole genome shotgun (WGS) entry which is preliminary data.</text>
</comment>
<dbReference type="Pfam" id="PF12833">
    <property type="entry name" value="HTH_18"/>
    <property type="match status" value="1"/>
</dbReference>
<evidence type="ECO:0000313" key="6">
    <source>
        <dbReference type="Proteomes" id="UP001597493"/>
    </source>
</evidence>
<dbReference type="InterPro" id="IPR009057">
    <property type="entry name" value="Homeodomain-like_sf"/>
</dbReference>
<keyword evidence="3" id="KW-0804">Transcription</keyword>
<name>A0ABW5R340_9BACL</name>
<keyword evidence="1" id="KW-0805">Transcription regulation</keyword>
<gene>
    <name evidence="5" type="ORF">ACFSW5_22965</name>
</gene>
<evidence type="ECO:0000256" key="2">
    <source>
        <dbReference type="ARBA" id="ARBA00023125"/>
    </source>
</evidence>
<protein>
    <submittedName>
        <fullName evidence="5">DUF6597 domain-containing transcriptional factor</fullName>
    </submittedName>
</protein>
<proteinExistence type="predicted"/>
<reference evidence="6" key="1">
    <citation type="journal article" date="2019" name="Int. J. Syst. Evol. Microbiol.">
        <title>The Global Catalogue of Microorganisms (GCM) 10K type strain sequencing project: providing services to taxonomists for standard genome sequencing and annotation.</title>
        <authorList>
            <consortium name="The Broad Institute Genomics Platform"/>
            <consortium name="The Broad Institute Genome Sequencing Center for Infectious Disease"/>
            <person name="Wu L."/>
            <person name="Ma J."/>
        </authorList>
    </citation>
    <scope>NUCLEOTIDE SEQUENCE [LARGE SCALE GENOMIC DNA]</scope>
    <source>
        <strain evidence="6">TISTR 1827</strain>
    </source>
</reference>
<evidence type="ECO:0000256" key="1">
    <source>
        <dbReference type="ARBA" id="ARBA00023015"/>
    </source>
</evidence>
<organism evidence="5 6">
    <name type="scientific">Paenibacillus thailandensis</name>
    <dbReference type="NCBI Taxonomy" id="393250"/>
    <lineage>
        <taxon>Bacteria</taxon>
        <taxon>Bacillati</taxon>
        <taxon>Bacillota</taxon>
        <taxon>Bacilli</taxon>
        <taxon>Bacillales</taxon>
        <taxon>Paenibacillaceae</taxon>
        <taxon>Paenibacillus</taxon>
    </lineage>
</organism>
<dbReference type="Pfam" id="PF20240">
    <property type="entry name" value="DUF6597"/>
    <property type="match status" value="1"/>
</dbReference>
<accession>A0ABW5R340</accession>
<evidence type="ECO:0000313" key="5">
    <source>
        <dbReference type="EMBL" id="MFD2663124.1"/>
    </source>
</evidence>
<dbReference type="InterPro" id="IPR050204">
    <property type="entry name" value="AraC_XylS_family_regulators"/>
</dbReference>
<dbReference type="InterPro" id="IPR018060">
    <property type="entry name" value="HTH_AraC"/>
</dbReference>